<evidence type="ECO:0000313" key="5">
    <source>
        <dbReference type="Proteomes" id="UP000735302"/>
    </source>
</evidence>
<evidence type="ECO:0000256" key="3">
    <source>
        <dbReference type="ARBA" id="ARBA00023180"/>
    </source>
</evidence>
<dbReference type="PANTHER" id="PTHR10342:SF274">
    <property type="entry name" value="ARYLSULFATASE B"/>
    <property type="match status" value="1"/>
</dbReference>
<dbReference type="GO" id="GO:0008484">
    <property type="term" value="F:sulfuric ester hydrolase activity"/>
    <property type="evidence" value="ECO:0007669"/>
    <property type="project" value="InterPro"/>
</dbReference>
<dbReference type="PANTHER" id="PTHR10342">
    <property type="entry name" value="ARYLSULFATASE"/>
    <property type="match status" value="1"/>
</dbReference>
<keyword evidence="5" id="KW-1185">Reference proteome</keyword>
<dbReference type="Proteomes" id="UP000735302">
    <property type="component" value="Unassembled WGS sequence"/>
</dbReference>
<dbReference type="Gene3D" id="3.30.1120.10">
    <property type="match status" value="1"/>
</dbReference>
<dbReference type="EMBL" id="BLXT01004258">
    <property type="protein sequence ID" value="GFO11247.1"/>
    <property type="molecule type" value="Genomic_DNA"/>
</dbReference>
<keyword evidence="2" id="KW-0106">Calcium</keyword>
<name>A0AAV4AW24_9GAST</name>
<protein>
    <submittedName>
        <fullName evidence="4">Arylsulfatase b</fullName>
    </submittedName>
</protein>
<keyword evidence="1" id="KW-0479">Metal-binding</keyword>
<accession>A0AAV4AW24</accession>
<comment type="caution">
    <text evidence="4">The sequence shown here is derived from an EMBL/GenBank/DDBJ whole genome shotgun (WGS) entry which is preliminary data.</text>
</comment>
<proteinExistence type="predicted"/>
<dbReference type="InterPro" id="IPR017850">
    <property type="entry name" value="Alkaline_phosphatase_core_sf"/>
</dbReference>
<sequence>MPEESDKNLWLFNIADDPTEHNDLSVEKSHVVKELLDLLVKFNQTAVPVRYPSLDPMSDPGLHGGVWGPWK</sequence>
<dbReference type="AlphaFoldDB" id="A0AAV4AW24"/>
<evidence type="ECO:0000256" key="2">
    <source>
        <dbReference type="ARBA" id="ARBA00022837"/>
    </source>
</evidence>
<dbReference type="InterPro" id="IPR047115">
    <property type="entry name" value="ARSB"/>
</dbReference>
<dbReference type="SUPFAM" id="SSF53649">
    <property type="entry name" value="Alkaline phosphatase-like"/>
    <property type="match status" value="1"/>
</dbReference>
<keyword evidence="3" id="KW-0325">Glycoprotein</keyword>
<gene>
    <name evidence="4" type="ORF">PoB_003775200</name>
</gene>
<dbReference type="GO" id="GO:0046872">
    <property type="term" value="F:metal ion binding"/>
    <property type="evidence" value="ECO:0007669"/>
    <property type="project" value="UniProtKB-KW"/>
</dbReference>
<evidence type="ECO:0000313" key="4">
    <source>
        <dbReference type="EMBL" id="GFO11247.1"/>
    </source>
</evidence>
<organism evidence="4 5">
    <name type="scientific">Plakobranchus ocellatus</name>
    <dbReference type="NCBI Taxonomy" id="259542"/>
    <lineage>
        <taxon>Eukaryota</taxon>
        <taxon>Metazoa</taxon>
        <taxon>Spiralia</taxon>
        <taxon>Lophotrochozoa</taxon>
        <taxon>Mollusca</taxon>
        <taxon>Gastropoda</taxon>
        <taxon>Heterobranchia</taxon>
        <taxon>Euthyneura</taxon>
        <taxon>Panpulmonata</taxon>
        <taxon>Sacoglossa</taxon>
        <taxon>Placobranchoidea</taxon>
        <taxon>Plakobranchidae</taxon>
        <taxon>Plakobranchus</taxon>
    </lineage>
</organism>
<reference evidence="4 5" key="1">
    <citation type="journal article" date="2021" name="Elife">
        <title>Chloroplast acquisition without the gene transfer in kleptoplastic sea slugs, Plakobranchus ocellatus.</title>
        <authorList>
            <person name="Maeda T."/>
            <person name="Takahashi S."/>
            <person name="Yoshida T."/>
            <person name="Shimamura S."/>
            <person name="Takaki Y."/>
            <person name="Nagai Y."/>
            <person name="Toyoda A."/>
            <person name="Suzuki Y."/>
            <person name="Arimoto A."/>
            <person name="Ishii H."/>
            <person name="Satoh N."/>
            <person name="Nishiyama T."/>
            <person name="Hasebe M."/>
            <person name="Maruyama T."/>
            <person name="Minagawa J."/>
            <person name="Obokata J."/>
            <person name="Shigenobu S."/>
        </authorList>
    </citation>
    <scope>NUCLEOTIDE SEQUENCE [LARGE SCALE GENOMIC DNA]</scope>
</reference>
<evidence type="ECO:0000256" key="1">
    <source>
        <dbReference type="ARBA" id="ARBA00022723"/>
    </source>
</evidence>